<keyword evidence="5" id="KW-0963">Cytoplasm</keyword>
<dbReference type="FunFam" id="3.30.230.40:FF:000002">
    <property type="entry name" value="Imidazoleglycerol-phosphate dehydratase"/>
    <property type="match status" value="1"/>
</dbReference>
<evidence type="ECO:0000256" key="5">
    <source>
        <dbReference type="HAMAP-Rule" id="MF_00076"/>
    </source>
</evidence>
<keyword evidence="3 5" id="KW-0368">Histidine biosynthesis</keyword>
<protein>
    <recommendedName>
        <fullName evidence="5 6">Imidazoleglycerol-phosphate dehydratase</fullName>
        <shortName evidence="5">IGPD</shortName>
        <ecNumber evidence="5 6">4.2.1.19</ecNumber>
    </recommendedName>
</protein>
<dbReference type="Proteomes" id="UP000050396">
    <property type="component" value="Unassembled WGS sequence"/>
</dbReference>
<dbReference type="Pfam" id="PF00475">
    <property type="entry name" value="IGPD"/>
    <property type="match status" value="1"/>
</dbReference>
<dbReference type="PROSITE" id="PS00954">
    <property type="entry name" value="IGP_DEHYDRATASE_1"/>
    <property type="match status" value="1"/>
</dbReference>
<comment type="pathway">
    <text evidence="1 5 6">Amino-acid biosynthesis; L-histidine biosynthesis; L-histidine from 5-phospho-alpha-D-ribose 1-diphosphate: step 6/9.</text>
</comment>
<reference evidence="7 8" key="1">
    <citation type="submission" date="2015-09" db="EMBL/GenBank/DDBJ databases">
        <title>Genome announcement of multiple Pseudomonas syringae strains.</title>
        <authorList>
            <person name="Thakur S."/>
            <person name="Wang P.W."/>
            <person name="Gong Y."/>
            <person name="Weir B.S."/>
            <person name="Guttman D.S."/>
        </authorList>
    </citation>
    <scope>NUCLEOTIDE SEQUENCE [LARGE SCALE GENOMIC DNA]</scope>
    <source>
        <strain evidence="7 8">ICMP2740</strain>
    </source>
</reference>
<dbReference type="NCBIfam" id="NF002106">
    <property type="entry name" value="PRK00951.1-1"/>
    <property type="match status" value="1"/>
</dbReference>
<gene>
    <name evidence="5" type="primary">hisB</name>
    <name evidence="7" type="ORF">ALO55_00630</name>
</gene>
<comment type="catalytic activity">
    <reaction evidence="5 6">
        <text>D-erythro-1-(imidazol-4-yl)glycerol 3-phosphate = 3-(imidazol-4-yl)-2-oxopropyl phosphate + H2O</text>
        <dbReference type="Rhea" id="RHEA:11040"/>
        <dbReference type="ChEBI" id="CHEBI:15377"/>
        <dbReference type="ChEBI" id="CHEBI:57766"/>
        <dbReference type="ChEBI" id="CHEBI:58278"/>
        <dbReference type="EC" id="4.2.1.19"/>
    </reaction>
</comment>
<dbReference type="EC" id="4.2.1.19" evidence="5 6"/>
<evidence type="ECO:0000256" key="4">
    <source>
        <dbReference type="ARBA" id="ARBA00023239"/>
    </source>
</evidence>
<dbReference type="InterPro" id="IPR000807">
    <property type="entry name" value="ImidazoleglycerolP_deHydtase"/>
</dbReference>
<organism evidence="7 8">
    <name type="scientific">Pseudomonas savastanoi pv. phaseolicola</name>
    <name type="common">Pseudomonas syringae pv. phaseolicola</name>
    <dbReference type="NCBI Taxonomy" id="319"/>
    <lineage>
        <taxon>Bacteria</taxon>
        <taxon>Pseudomonadati</taxon>
        <taxon>Pseudomonadota</taxon>
        <taxon>Gammaproteobacteria</taxon>
        <taxon>Pseudomonadales</taxon>
        <taxon>Pseudomonadaceae</taxon>
        <taxon>Pseudomonas</taxon>
    </lineage>
</organism>
<dbReference type="GO" id="GO:0004424">
    <property type="term" value="F:imidazoleglycerol-phosphate dehydratase activity"/>
    <property type="evidence" value="ECO:0007669"/>
    <property type="project" value="UniProtKB-UniRule"/>
</dbReference>
<evidence type="ECO:0000256" key="1">
    <source>
        <dbReference type="ARBA" id="ARBA00005047"/>
    </source>
</evidence>
<dbReference type="Gene3D" id="3.30.230.40">
    <property type="entry name" value="Imidazole glycerol phosphate dehydratase, domain 1"/>
    <property type="match status" value="2"/>
</dbReference>
<keyword evidence="4 5" id="KW-0456">Lyase</keyword>
<comment type="caution">
    <text evidence="7">The sequence shown here is derived from an EMBL/GenBank/DDBJ whole genome shotgun (WGS) entry which is preliminary data.</text>
</comment>
<sequence>MLHGGRIWAYNARLFSPNDFAELVMAERKAYVERNTLETQIKASINLDGTGKARFDIGVPFLEHMLDQIARHGLIDLDIECKGDLAIDDHHTVEDVGITVGQAFSQAIGDKKGIRRYGHAYVPLDEALSRVVIDFSGRPGLQMHVPYTRATVGGFDVDLFQEFFQGFVNHANVTLHIDNLRGTNTHHQIETVFKAFGRALRMAVELDERMAGQMPSTKGVL</sequence>
<evidence type="ECO:0000256" key="6">
    <source>
        <dbReference type="RuleBase" id="RU000599"/>
    </source>
</evidence>
<dbReference type="PANTHER" id="PTHR23133">
    <property type="entry name" value="IMIDAZOLEGLYCEROL-PHOSPHATE DEHYDRATASE HIS7"/>
    <property type="match status" value="1"/>
</dbReference>
<dbReference type="GO" id="GO:0005737">
    <property type="term" value="C:cytoplasm"/>
    <property type="evidence" value="ECO:0007669"/>
    <property type="project" value="UniProtKB-SubCell"/>
</dbReference>
<dbReference type="PROSITE" id="PS00955">
    <property type="entry name" value="IGP_DEHYDRATASE_2"/>
    <property type="match status" value="1"/>
</dbReference>
<dbReference type="InterPro" id="IPR038494">
    <property type="entry name" value="IGPD_sf"/>
</dbReference>
<dbReference type="InterPro" id="IPR020568">
    <property type="entry name" value="Ribosomal_Su5_D2-typ_SF"/>
</dbReference>
<comment type="similarity">
    <text evidence="5 6">Belongs to the imidazoleglycerol-phosphate dehydratase family.</text>
</comment>
<dbReference type="FunFam" id="3.30.230.40:FF:000003">
    <property type="entry name" value="Imidazoleglycerol-phosphate dehydratase HisB"/>
    <property type="match status" value="1"/>
</dbReference>
<comment type="subcellular location">
    <subcellularLocation>
        <location evidence="5 6">Cytoplasm</location>
    </subcellularLocation>
</comment>
<dbReference type="NCBIfam" id="NF002111">
    <property type="entry name" value="PRK00951.2-1"/>
    <property type="match status" value="1"/>
</dbReference>
<proteinExistence type="inferred from homology"/>
<evidence type="ECO:0000256" key="3">
    <source>
        <dbReference type="ARBA" id="ARBA00023102"/>
    </source>
</evidence>
<evidence type="ECO:0000313" key="7">
    <source>
        <dbReference type="EMBL" id="KPY14392.1"/>
    </source>
</evidence>
<evidence type="ECO:0000256" key="2">
    <source>
        <dbReference type="ARBA" id="ARBA00022605"/>
    </source>
</evidence>
<dbReference type="SUPFAM" id="SSF54211">
    <property type="entry name" value="Ribosomal protein S5 domain 2-like"/>
    <property type="match status" value="2"/>
</dbReference>
<dbReference type="PANTHER" id="PTHR23133:SF2">
    <property type="entry name" value="IMIDAZOLEGLYCEROL-PHOSPHATE DEHYDRATASE"/>
    <property type="match status" value="1"/>
</dbReference>
<accession>A0A0N8SD23</accession>
<dbReference type="EMBL" id="LJQZ01000189">
    <property type="protein sequence ID" value="KPY14392.1"/>
    <property type="molecule type" value="Genomic_DNA"/>
</dbReference>
<keyword evidence="2 5" id="KW-0028">Amino-acid biosynthesis</keyword>
<dbReference type="GO" id="GO:0000105">
    <property type="term" value="P:L-histidine biosynthetic process"/>
    <property type="evidence" value="ECO:0007669"/>
    <property type="project" value="UniProtKB-UniRule"/>
</dbReference>
<dbReference type="HAMAP" id="MF_00076">
    <property type="entry name" value="HisB"/>
    <property type="match status" value="1"/>
</dbReference>
<dbReference type="AlphaFoldDB" id="A0A0N8SD23"/>
<dbReference type="NCBIfam" id="NF002114">
    <property type="entry name" value="PRK00951.2-4"/>
    <property type="match status" value="1"/>
</dbReference>
<dbReference type="CDD" id="cd07914">
    <property type="entry name" value="IGPD"/>
    <property type="match status" value="1"/>
</dbReference>
<dbReference type="InterPro" id="IPR020565">
    <property type="entry name" value="ImidazoleglycerP_deHydtase_CS"/>
</dbReference>
<name>A0A0N8SD23_PSESH</name>
<evidence type="ECO:0000313" key="8">
    <source>
        <dbReference type="Proteomes" id="UP000050396"/>
    </source>
</evidence>